<dbReference type="EMBL" id="AP014648">
    <property type="protein sequence ID" value="BAQ16342.1"/>
    <property type="molecule type" value="Genomic_DNA"/>
</dbReference>
<dbReference type="AlphaFoldDB" id="A0A0A8K1H9"/>
<reference evidence="2 3" key="1">
    <citation type="submission" date="2014-09" db="EMBL/GenBank/DDBJ databases">
        <title>Genome sequencing of Methyloceanibacter caenitepidi Gela4.</title>
        <authorList>
            <person name="Takeuchi M."/>
            <person name="Susumu S."/>
            <person name="Kamagata Y."/>
            <person name="Oshima K."/>
            <person name="Hattori M."/>
            <person name="Iwasaki W."/>
        </authorList>
    </citation>
    <scope>NUCLEOTIDE SEQUENCE [LARGE SCALE GENOMIC DNA]</scope>
    <source>
        <strain evidence="2 3">Gela4</strain>
    </source>
</reference>
<accession>A0A0A8K1H9</accession>
<feature type="compositionally biased region" description="Polar residues" evidence="1">
    <location>
        <begin position="60"/>
        <end position="70"/>
    </location>
</feature>
<proteinExistence type="predicted"/>
<dbReference type="HOGENOM" id="CLU_2753205_0_0_5"/>
<evidence type="ECO:0000313" key="3">
    <source>
        <dbReference type="Proteomes" id="UP000031643"/>
    </source>
</evidence>
<dbReference type="Proteomes" id="UP000031643">
    <property type="component" value="Chromosome"/>
</dbReference>
<sequence length="70" mass="7966">MRTLINISHATFQKASRLKRNGPCTWRRSAPQVRKMANPDRPLGSRGDRAEPALVGYRANTPTEDFQSRK</sequence>
<keyword evidence="3" id="KW-1185">Reference proteome</keyword>
<name>A0A0A8K1H9_9HYPH</name>
<protein>
    <submittedName>
        <fullName evidence="2">Uncharacterized protein</fullName>
    </submittedName>
</protein>
<dbReference type="STRING" id="1384459.GL4_0881"/>
<organism evidence="2 3">
    <name type="scientific">Methyloceanibacter caenitepidi</name>
    <dbReference type="NCBI Taxonomy" id="1384459"/>
    <lineage>
        <taxon>Bacteria</taxon>
        <taxon>Pseudomonadati</taxon>
        <taxon>Pseudomonadota</taxon>
        <taxon>Alphaproteobacteria</taxon>
        <taxon>Hyphomicrobiales</taxon>
        <taxon>Hyphomicrobiaceae</taxon>
        <taxon>Methyloceanibacter</taxon>
    </lineage>
</organism>
<evidence type="ECO:0000313" key="2">
    <source>
        <dbReference type="EMBL" id="BAQ16342.1"/>
    </source>
</evidence>
<dbReference type="KEGG" id="mcg:GL4_0881"/>
<evidence type="ECO:0000256" key="1">
    <source>
        <dbReference type="SAM" id="MobiDB-lite"/>
    </source>
</evidence>
<gene>
    <name evidence="2" type="ORF">GL4_0881</name>
</gene>
<feature type="region of interest" description="Disordered" evidence="1">
    <location>
        <begin position="18"/>
        <end position="70"/>
    </location>
</feature>